<dbReference type="EMBL" id="KN835186">
    <property type="protein sequence ID" value="KIK44653.1"/>
    <property type="molecule type" value="Genomic_DNA"/>
</dbReference>
<dbReference type="HOGENOM" id="CLU_106777_1_0_1"/>
<dbReference type="AlphaFoldDB" id="A0A0D0BN47"/>
<organism evidence="2 3">
    <name type="scientific">Suillus luteus UH-Slu-Lm8-n1</name>
    <dbReference type="NCBI Taxonomy" id="930992"/>
    <lineage>
        <taxon>Eukaryota</taxon>
        <taxon>Fungi</taxon>
        <taxon>Dikarya</taxon>
        <taxon>Basidiomycota</taxon>
        <taxon>Agaricomycotina</taxon>
        <taxon>Agaricomycetes</taxon>
        <taxon>Agaricomycetidae</taxon>
        <taxon>Boletales</taxon>
        <taxon>Suillineae</taxon>
        <taxon>Suillaceae</taxon>
        <taxon>Suillus</taxon>
    </lineage>
</organism>
<evidence type="ECO:0000313" key="2">
    <source>
        <dbReference type="EMBL" id="KIK44653.1"/>
    </source>
</evidence>
<reference evidence="2 3" key="1">
    <citation type="submission" date="2014-04" db="EMBL/GenBank/DDBJ databases">
        <authorList>
            <consortium name="DOE Joint Genome Institute"/>
            <person name="Kuo A."/>
            <person name="Ruytinx J."/>
            <person name="Rineau F."/>
            <person name="Colpaert J."/>
            <person name="Kohler A."/>
            <person name="Nagy L.G."/>
            <person name="Floudas D."/>
            <person name="Copeland A."/>
            <person name="Barry K.W."/>
            <person name="Cichocki N."/>
            <person name="Veneault-Fourrey C."/>
            <person name="LaButti K."/>
            <person name="Lindquist E.A."/>
            <person name="Lipzen A."/>
            <person name="Lundell T."/>
            <person name="Morin E."/>
            <person name="Murat C."/>
            <person name="Sun H."/>
            <person name="Tunlid A."/>
            <person name="Henrissat B."/>
            <person name="Grigoriev I.V."/>
            <person name="Hibbett D.S."/>
            <person name="Martin F."/>
            <person name="Nordberg H.P."/>
            <person name="Cantor M.N."/>
            <person name="Hua S.X."/>
        </authorList>
    </citation>
    <scope>NUCLEOTIDE SEQUENCE [LARGE SCALE GENOMIC DNA]</scope>
    <source>
        <strain evidence="2 3">UH-Slu-Lm8-n1</strain>
    </source>
</reference>
<accession>A0A0D0BN47</accession>
<dbReference type="OrthoDB" id="2655573at2759"/>
<dbReference type="InParanoid" id="A0A0D0BN47"/>
<protein>
    <submittedName>
        <fullName evidence="2">Uncharacterized protein</fullName>
    </submittedName>
</protein>
<keyword evidence="1" id="KW-0472">Membrane</keyword>
<reference evidence="3" key="2">
    <citation type="submission" date="2015-01" db="EMBL/GenBank/DDBJ databases">
        <title>Evolutionary Origins and Diversification of the Mycorrhizal Mutualists.</title>
        <authorList>
            <consortium name="DOE Joint Genome Institute"/>
            <consortium name="Mycorrhizal Genomics Consortium"/>
            <person name="Kohler A."/>
            <person name="Kuo A."/>
            <person name="Nagy L.G."/>
            <person name="Floudas D."/>
            <person name="Copeland A."/>
            <person name="Barry K.W."/>
            <person name="Cichocki N."/>
            <person name="Veneault-Fourrey C."/>
            <person name="LaButti K."/>
            <person name="Lindquist E.A."/>
            <person name="Lipzen A."/>
            <person name="Lundell T."/>
            <person name="Morin E."/>
            <person name="Murat C."/>
            <person name="Riley R."/>
            <person name="Ohm R."/>
            <person name="Sun H."/>
            <person name="Tunlid A."/>
            <person name="Henrissat B."/>
            <person name="Grigoriev I.V."/>
            <person name="Hibbett D.S."/>
            <person name="Martin F."/>
        </authorList>
    </citation>
    <scope>NUCLEOTIDE SEQUENCE [LARGE SCALE GENOMIC DNA]</scope>
    <source>
        <strain evidence="3">UH-Slu-Lm8-n1</strain>
    </source>
</reference>
<feature type="non-terminal residue" evidence="2">
    <location>
        <position position="1"/>
    </location>
</feature>
<name>A0A0D0BN47_9AGAM</name>
<sequence length="121" mass="13358">VTHQLTALGLDIDTDKTELFHFTRSCSNPSLDPLINISPSNAPACTIRPTPVMCWLGVFFDQKLSFKKHVKIMATRALLTISGLCILTNSVWGLSVLNAHLLYKTVVLPVLTFASPVWFMG</sequence>
<keyword evidence="1" id="KW-0812">Transmembrane</keyword>
<keyword evidence="3" id="KW-1185">Reference proteome</keyword>
<dbReference type="PANTHER" id="PTHR33481:SF1">
    <property type="entry name" value="ENDONUCLEASE_EXONUCLEASE_PHOSPHATASE DOMAIN-CONTAINING PROTEIN-RELATED"/>
    <property type="match status" value="1"/>
</dbReference>
<feature type="transmembrane region" description="Helical" evidence="1">
    <location>
        <begin position="101"/>
        <end position="120"/>
    </location>
</feature>
<evidence type="ECO:0000256" key="1">
    <source>
        <dbReference type="SAM" id="Phobius"/>
    </source>
</evidence>
<proteinExistence type="predicted"/>
<feature type="non-terminal residue" evidence="2">
    <location>
        <position position="121"/>
    </location>
</feature>
<evidence type="ECO:0000313" key="3">
    <source>
        <dbReference type="Proteomes" id="UP000054485"/>
    </source>
</evidence>
<dbReference type="PANTHER" id="PTHR33481">
    <property type="entry name" value="REVERSE TRANSCRIPTASE"/>
    <property type="match status" value="1"/>
</dbReference>
<feature type="transmembrane region" description="Helical" evidence="1">
    <location>
        <begin position="77"/>
        <end position="95"/>
    </location>
</feature>
<keyword evidence="1" id="KW-1133">Transmembrane helix</keyword>
<dbReference type="STRING" id="930992.A0A0D0BN47"/>
<dbReference type="Proteomes" id="UP000054485">
    <property type="component" value="Unassembled WGS sequence"/>
</dbReference>
<gene>
    <name evidence="2" type="ORF">CY34DRAFT_58294</name>
</gene>